<feature type="chain" id="PRO_5042015476" evidence="1">
    <location>
        <begin position="18"/>
        <end position="107"/>
    </location>
</feature>
<proteinExistence type="predicted"/>
<name>A0AAD6US27_9AGAR</name>
<comment type="caution">
    <text evidence="2">The sequence shown here is derived from an EMBL/GenBank/DDBJ whole genome shotgun (WGS) entry which is preliminary data.</text>
</comment>
<accession>A0AAD6US27</accession>
<dbReference type="AlphaFoldDB" id="A0AAD6US27"/>
<evidence type="ECO:0000313" key="2">
    <source>
        <dbReference type="EMBL" id="KAJ7193409.1"/>
    </source>
</evidence>
<dbReference type="EMBL" id="JARJCW010000108">
    <property type="protein sequence ID" value="KAJ7193409.1"/>
    <property type="molecule type" value="Genomic_DNA"/>
</dbReference>
<sequence>MQLKAIVVLGCCALAAASDLSTPRPDLGNLFAVYPGWDMSGGDKPMHSGRVLRSGDNGGRILKSTITLANVAVPVGFVSSLGLIGGCGTFSPVGPTICQTVNVRAPV</sequence>
<feature type="signal peptide" evidence="1">
    <location>
        <begin position="1"/>
        <end position="17"/>
    </location>
</feature>
<organism evidence="2 3">
    <name type="scientific">Mycena pura</name>
    <dbReference type="NCBI Taxonomy" id="153505"/>
    <lineage>
        <taxon>Eukaryota</taxon>
        <taxon>Fungi</taxon>
        <taxon>Dikarya</taxon>
        <taxon>Basidiomycota</taxon>
        <taxon>Agaricomycotina</taxon>
        <taxon>Agaricomycetes</taxon>
        <taxon>Agaricomycetidae</taxon>
        <taxon>Agaricales</taxon>
        <taxon>Marasmiineae</taxon>
        <taxon>Mycenaceae</taxon>
        <taxon>Mycena</taxon>
    </lineage>
</organism>
<keyword evidence="1" id="KW-0732">Signal</keyword>
<gene>
    <name evidence="2" type="ORF">GGX14DRAFT_405477</name>
</gene>
<dbReference type="Proteomes" id="UP001219525">
    <property type="component" value="Unassembled WGS sequence"/>
</dbReference>
<reference evidence="2" key="1">
    <citation type="submission" date="2023-03" db="EMBL/GenBank/DDBJ databases">
        <title>Massive genome expansion in bonnet fungi (Mycena s.s.) driven by repeated elements and novel gene families across ecological guilds.</title>
        <authorList>
            <consortium name="Lawrence Berkeley National Laboratory"/>
            <person name="Harder C.B."/>
            <person name="Miyauchi S."/>
            <person name="Viragh M."/>
            <person name="Kuo A."/>
            <person name="Thoen E."/>
            <person name="Andreopoulos B."/>
            <person name="Lu D."/>
            <person name="Skrede I."/>
            <person name="Drula E."/>
            <person name="Henrissat B."/>
            <person name="Morin E."/>
            <person name="Kohler A."/>
            <person name="Barry K."/>
            <person name="LaButti K."/>
            <person name="Morin E."/>
            <person name="Salamov A."/>
            <person name="Lipzen A."/>
            <person name="Mereny Z."/>
            <person name="Hegedus B."/>
            <person name="Baldrian P."/>
            <person name="Stursova M."/>
            <person name="Weitz H."/>
            <person name="Taylor A."/>
            <person name="Grigoriev I.V."/>
            <person name="Nagy L.G."/>
            <person name="Martin F."/>
            <person name="Kauserud H."/>
        </authorList>
    </citation>
    <scope>NUCLEOTIDE SEQUENCE</scope>
    <source>
        <strain evidence="2">9144</strain>
    </source>
</reference>
<evidence type="ECO:0000256" key="1">
    <source>
        <dbReference type="SAM" id="SignalP"/>
    </source>
</evidence>
<evidence type="ECO:0000313" key="3">
    <source>
        <dbReference type="Proteomes" id="UP001219525"/>
    </source>
</evidence>
<keyword evidence="3" id="KW-1185">Reference proteome</keyword>
<protein>
    <submittedName>
        <fullName evidence="2">Uncharacterized protein</fullName>
    </submittedName>
</protein>